<dbReference type="AlphaFoldDB" id="A0AAV2NRA1"/>
<gene>
    <name evidence="1" type="ORF">LPLAT_LOCUS7934</name>
</gene>
<evidence type="ECO:0000313" key="1">
    <source>
        <dbReference type="EMBL" id="CAL1682043.1"/>
    </source>
</evidence>
<protein>
    <submittedName>
        <fullName evidence="1">Uncharacterized protein</fullName>
    </submittedName>
</protein>
<dbReference type="EMBL" id="OZ034826">
    <property type="protein sequence ID" value="CAL1682043.1"/>
    <property type="molecule type" value="Genomic_DNA"/>
</dbReference>
<proteinExistence type="predicted"/>
<sequence>MNVSVLRELDAKKEYDEGDVLREEESGRFFFGDTGAEELCRQERVPVDSVSDSSNVSRACRRLSLKSNSKLGRFAEE</sequence>
<name>A0AAV2NRA1_9HYME</name>
<dbReference type="Proteomes" id="UP001497644">
    <property type="component" value="Chromosome 3"/>
</dbReference>
<keyword evidence="2" id="KW-1185">Reference proteome</keyword>
<reference evidence="1" key="1">
    <citation type="submission" date="2024-04" db="EMBL/GenBank/DDBJ databases">
        <authorList>
            <consortium name="Molecular Ecology Group"/>
        </authorList>
    </citation>
    <scope>NUCLEOTIDE SEQUENCE</scope>
</reference>
<evidence type="ECO:0000313" key="2">
    <source>
        <dbReference type="Proteomes" id="UP001497644"/>
    </source>
</evidence>
<organism evidence="1 2">
    <name type="scientific">Lasius platythorax</name>
    <dbReference type="NCBI Taxonomy" id="488582"/>
    <lineage>
        <taxon>Eukaryota</taxon>
        <taxon>Metazoa</taxon>
        <taxon>Ecdysozoa</taxon>
        <taxon>Arthropoda</taxon>
        <taxon>Hexapoda</taxon>
        <taxon>Insecta</taxon>
        <taxon>Pterygota</taxon>
        <taxon>Neoptera</taxon>
        <taxon>Endopterygota</taxon>
        <taxon>Hymenoptera</taxon>
        <taxon>Apocrita</taxon>
        <taxon>Aculeata</taxon>
        <taxon>Formicoidea</taxon>
        <taxon>Formicidae</taxon>
        <taxon>Formicinae</taxon>
        <taxon>Lasius</taxon>
        <taxon>Lasius</taxon>
    </lineage>
</organism>
<accession>A0AAV2NRA1</accession>